<dbReference type="EMBL" id="DTGD01000057">
    <property type="protein sequence ID" value="HGB35540.1"/>
    <property type="molecule type" value="Genomic_DNA"/>
</dbReference>
<dbReference type="Pfam" id="PF01884">
    <property type="entry name" value="PcrB"/>
    <property type="match status" value="1"/>
</dbReference>
<evidence type="ECO:0000256" key="7">
    <source>
        <dbReference type="ARBA" id="ARBA00023209"/>
    </source>
</evidence>
<dbReference type="HAMAP" id="MF_00112">
    <property type="entry name" value="GGGP_HepGP_synthase"/>
    <property type="match status" value="1"/>
</dbReference>
<keyword evidence="4" id="KW-0479">Metal-binding</keyword>
<dbReference type="InterPro" id="IPR038597">
    <property type="entry name" value="GGGP/HepGP_synthase_sf"/>
</dbReference>
<dbReference type="InterPro" id="IPR050064">
    <property type="entry name" value="IGPS_HisA/HisF"/>
</dbReference>
<dbReference type="NCBIfam" id="NF003198">
    <property type="entry name" value="PRK04169.1-2"/>
    <property type="match status" value="1"/>
</dbReference>
<dbReference type="PANTHER" id="PTHR21235">
    <property type="entry name" value="IMIDAZOLE GLYCEROL PHOSPHATE SYNTHASE SUBUNIT HISF/H IGP SYNTHASE SUBUNIT HISF/H"/>
    <property type="match status" value="1"/>
</dbReference>
<dbReference type="EC" id="2.5.1.41" evidence="1 10"/>
<reference evidence="11" key="1">
    <citation type="journal article" date="2020" name="mSystems">
        <title>Genome- and Community-Level Interaction Insights into Carbon Utilization and Element Cycling Functions of Hydrothermarchaeota in Hydrothermal Sediment.</title>
        <authorList>
            <person name="Zhou Z."/>
            <person name="Liu Y."/>
            <person name="Xu W."/>
            <person name="Pan J."/>
            <person name="Luo Z.H."/>
            <person name="Li M."/>
        </authorList>
    </citation>
    <scope>NUCLEOTIDE SEQUENCE [LARGE SCALE GENOMIC DNA]</scope>
    <source>
        <strain evidence="11">SpSt-754</strain>
    </source>
</reference>
<gene>
    <name evidence="11" type="ORF">ENV38_01370</name>
</gene>
<sequence>MSLYEKLFLEGEKKKVFILLDPDKVDDEKVSQILSKYEDEEKVVGFLVGSSLLVRSDIQDFVKKLKGKTRKPVILFPGSHCQVVEGADAILFLSLLSGRNPQYLIDEQVRMAPLVKSYGIEPIPTAYLLFDSGKTTTVEFVTGTRPLPGDKVDLAVAHALAAEYLGFKLLYLEAGSGALNPVPGEIVRSIKENVKIPVIVGGGLNSKEKIINAFDSGADFVVIGNKLEEDPEFLRRIYG</sequence>
<evidence type="ECO:0000256" key="8">
    <source>
        <dbReference type="ARBA" id="ARBA00023264"/>
    </source>
</evidence>
<dbReference type="NCBIfam" id="TIGR01768">
    <property type="entry name" value="GGGP-family"/>
    <property type="match status" value="1"/>
</dbReference>
<dbReference type="GO" id="GO:0008654">
    <property type="term" value="P:phospholipid biosynthetic process"/>
    <property type="evidence" value="ECO:0007669"/>
    <property type="project" value="UniProtKB-KW"/>
</dbReference>
<dbReference type="NCBIfam" id="TIGR01769">
    <property type="entry name" value="GGGP"/>
    <property type="match status" value="1"/>
</dbReference>
<evidence type="ECO:0000256" key="9">
    <source>
        <dbReference type="ARBA" id="ARBA00047288"/>
    </source>
</evidence>
<dbReference type="Gene3D" id="3.20.20.390">
    <property type="entry name" value="FMN-linked oxidoreductases"/>
    <property type="match status" value="1"/>
</dbReference>
<dbReference type="AlphaFoldDB" id="A0A7V3KMT9"/>
<dbReference type="InterPro" id="IPR008205">
    <property type="entry name" value="GGGP_HepGP_synthase"/>
</dbReference>
<keyword evidence="5" id="KW-0460">Magnesium</keyword>
<comment type="catalytic activity">
    <reaction evidence="9">
        <text>sn-glycerol 1-phosphate + (2E,6E,10E)-geranylgeranyl diphosphate = sn-3-O-(geranylgeranyl)glycerol 1-phosphate + diphosphate</text>
        <dbReference type="Rhea" id="RHEA:23404"/>
        <dbReference type="ChEBI" id="CHEBI:33019"/>
        <dbReference type="ChEBI" id="CHEBI:57677"/>
        <dbReference type="ChEBI" id="CHEBI:57685"/>
        <dbReference type="ChEBI" id="CHEBI:58756"/>
        <dbReference type="EC" id="2.5.1.41"/>
    </reaction>
</comment>
<keyword evidence="8" id="KW-1208">Phospholipid metabolism</keyword>
<keyword evidence="3" id="KW-0808">Transferase</keyword>
<dbReference type="GO" id="GO:0000107">
    <property type="term" value="F:imidazoleglycerol-phosphate synthase activity"/>
    <property type="evidence" value="ECO:0007669"/>
    <property type="project" value="TreeGrafter"/>
</dbReference>
<evidence type="ECO:0000313" key="11">
    <source>
        <dbReference type="EMBL" id="HGB35540.1"/>
    </source>
</evidence>
<evidence type="ECO:0000256" key="2">
    <source>
        <dbReference type="ARBA" id="ARBA00022516"/>
    </source>
</evidence>
<evidence type="ECO:0000256" key="1">
    <source>
        <dbReference type="ARBA" id="ARBA00012676"/>
    </source>
</evidence>
<name>A0A7V3KMT9_UNCW3</name>
<evidence type="ECO:0000256" key="4">
    <source>
        <dbReference type="ARBA" id="ARBA00022723"/>
    </source>
</evidence>
<evidence type="ECO:0000256" key="3">
    <source>
        <dbReference type="ARBA" id="ARBA00022679"/>
    </source>
</evidence>
<dbReference type="SUPFAM" id="SSF51395">
    <property type="entry name" value="FMN-linked oxidoreductases"/>
    <property type="match status" value="1"/>
</dbReference>
<dbReference type="GO" id="GO:0006650">
    <property type="term" value="P:glycerophospholipid metabolic process"/>
    <property type="evidence" value="ECO:0007669"/>
    <property type="project" value="InterPro"/>
</dbReference>
<dbReference type="InterPro" id="IPR010946">
    <property type="entry name" value="GGGP_synth"/>
</dbReference>
<evidence type="ECO:0000256" key="5">
    <source>
        <dbReference type="ARBA" id="ARBA00022842"/>
    </source>
</evidence>
<protein>
    <recommendedName>
        <fullName evidence="1 10">Phosphoglycerol geranylgeranyltransferase</fullName>
        <ecNumber evidence="1 10">2.5.1.41</ecNumber>
    </recommendedName>
</protein>
<keyword evidence="6" id="KW-0443">Lipid metabolism</keyword>
<dbReference type="PANTHER" id="PTHR21235:SF22">
    <property type="entry name" value="GERANYLGERANYLGLYCERYL PHOSPHATE SYNTHASE"/>
    <property type="match status" value="1"/>
</dbReference>
<evidence type="ECO:0000256" key="6">
    <source>
        <dbReference type="ARBA" id="ARBA00023098"/>
    </source>
</evidence>
<accession>A0A7V3KMT9</accession>
<dbReference type="GO" id="GO:0047294">
    <property type="term" value="F:phosphoglycerol geranylgeranyltransferase activity"/>
    <property type="evidence" value="ECO:0007669"/>
    <property type="project" value="UniProtKB-UniRule"/>
</dbReference>
<proteinExistence type="inferred from homology"/>
<organism evidence="11">
    <name type="scientific">candidate division WOR-3 bacterium</name>
    <dbReference type="NCBI Taxonomy" id="2052148"/>
    <lineage>
        <taxon>Bacteria</taxon>
        <taxon>Bacteria division WOR-3</taxon>
    </lineage>
</organism>
<keyword evidence="7" id="KW-0594">Phospholipid biosynthesis</keyword>
<dbReference type="GO" id="GO:0005737">
    <property type="term" value="C:cytoplasm"/>
    <property type="evidence" value="ECO:0007669"/>
    <property type="project" value="InterPro"/>
</dbReference>
<dbReference type="GO" id="GO:0000287">
    <property type="term" value="F:magnesium ion binding"/>
    <property type="evidence" value="ECO:0007669"/>
    <property type="project" value="InterPro"/>
</dbReference>
<comment type="caution">
    <text evidence="11">The sequence shown here is derived from an EMBL/GenBank/DDBJ whole genome shotgun (WGS) entry which is preliminary data.</text>
</comment>
<keyword evidence="2" id="KW-0444">Lipid biosynthesis</keyword>
<dbReference type="CDD" id="cd02812">
    <property type="entry name" value="PcrB_like"/>
    <property type="match status" value="1"/>
</dbReference>
<evidence type="ECO:0000256" key="10">
    <source>
        <dbReference type="NCBIfam" id="TIGR01769"/>
    </source>
</evidence>